<feature type="chain" id="PRO_5019284278" evidence="2">
    <location>
        <begin position="27"/>
        <end position="769"/>
    </location>
</feature>
<dbReference type="Gene3D" id="2.60.120.200">
    <property type="match status" value="1"/>
</dbReference>
<feature type="domain" description="Glucose/Sorbosone dehydrogenase" evidence="3">
    <location>
        <begin position="80"/>
        <end position="417"/>
    </location>
</feature>
<dbReference type="PANTHER" id="PTHR19328">
    <property type="entry name" value="HEDGEHOG-INTERACTING PROTEIN"/>
    <property type="match status" value="1"/>
</dbReference>
<evidence type="ECO:0000256" key="1">
    <source>
        <dbReference type="SAM" id="MobiDB-lite"/>
    </source>
</evidence>
<dbReference type="InterPro" id="IPR012938">
    <property type="entry name" value="Glc/Sorbosone_DH"/>
</dbReference>
<keyword evidence="5" id="KW-1185">Reference proteome</keyword>
<reference evidence="4 5" key="1">
    <citation type="submission" date="2019-01" db="EMBL/GenBank/DDBJ databases">
        <title>Sequencing the genomes of 1000 actinobacteria strains.</title>
        <authorList>
            <person name="Klenk H.-P."/>
        </authorList>
    </citation>
    <scope>NUCLEOTIDE SEQUENCE [LARGE SCALE GENOMIC DNA]</scope>
    <source>
        <strain evidence="4 5">DSM 43925</strain>
    </source>
</reference>
<dbReference type="InterPro" id="IPR011041">
    <property type="entry name" value="Quinoprot_gluc/sorb_DH_b-prop"/>
</dbReference>
<feature type="region of interest" description="Disordered" evidence="1">
    <location>
        <begin position="708"/>
        <end position="740"/>
    </location>
</feature>
<gene>
    <name evidence="4" type="ORF">EDD27_5698</name>
</gene>
<dbReference type="OrthoDB" id="9770043at2"/>
<feature type="signal peptide" evidence="2">
    <location>
        <begin position="1"/>
        <end position="26"/>
    </location>
</feature>
<organism evidence="4 5">
    <name type="scientific">Nonomuraea polychroma</name>
    <dbReference type="NCBI Taxonomy" id="46176"/>
    <lineage>
        <taxon>Bacteria</taxon>
        <taxon>Bacillati</taxon>
        <taxon>Actinomycetota</taxon>
        <taxon>Actinomycetes</taxon>
        <taxon>Streptosporangiales</taxon>
        <taxon>Streptosporangiaceae</taxon>
        <taxon>Nonomuraea</taxon>
    </lineage>
</organism>
<dbReference type="Proteomes" id="UP000284824">
    <property type="component" value="Unassembled WGS sequence"/>
</dbReference>
<name>A0A438MBB7_9ACTN</name>
<evidence type="ECO:0000256" key="2">
    <source>
        <dbReference type="SAM" id="SignalP"/>
    </source>
</evidence>
<dbReference type="EMBL" id="SAUN01000001">
    <property type="protein sequence ID" value="RVX43029.1"/>
    <property type="molecule type" value="Genomic_DNA"/>
</dbReference>
<dbReference type="SUPFAM" id="SSF49899">
    <property type="entry name" value="Concanavalin A-like lectins/glucanases"/>
    <property type="match status" value="1"/>
</dbReference>
<protein>
    <submittedName>
        <fullName evidence="4">Glucose/arabinose dehydrogenase</fullName>
    </submittedName>
</protein>
<proteinExistence type="predicted"/>
<evidence type="ECO:0000313" key="5">
    <source>
        <dbReference type="Proteomes" id="UP000284824"/>
    </source>
</evidence>
<dbReference type="AlphaFoldDB" id="A0A438MBB7"/>
<evidence type="ECO:0000259" key="3">
    <source>
        <dbReference type="Pfam" id="PF07995"/>
    </source>
</evidence>
<accession>A0A438MBB7</accession>
<dbReference type="InterPro" id="IPR011042">
    <property type="entry name" value="6-blade_b-propeller_TolB-like"/>
</dbReference>
<dbReference type="RefSeq" id="WP_127935022.1">
    <property type="nucleotide sequence ID" value="NZ_SAUN01000001.1"/>
</dbReference>
<sequence length="769" mass="83035">MPRTLRGLLAVLLVTALCASPAAAQAEPTPIDDPIPEKPAPSGLTLTLEEFASFPKTDTIPPPTDQRLVRWARINYLGELPDGSRRLYVNDLNGKLYFLDKSGGQPREYLDVGATFAPDFISGRGLGSGFGFAAFHPEFGQNGKLYTVHTEWGNALTTKTPDLPPQPGVRFHGVITEWTATDPKASTFSGTRREVLRLAFSGQIHGIQQIDFNPAARPGDEDYGLLYIAAGDGGRGVSSDDPQNLAVPHGKILRIDPSGTNGANGRYGIPAGNPFVSRPGALGEIYAYGMRDPHRFSWDPHAGNRLFLGHIGEHAIEAIYDVGAGDNLGWSEREGPFLFNKADRCHLYTLPDNDAEFGYTYPVAAYDHDPPPGHSCTSDSGHAVVGGFVYRGTKLPLLHGKYLFGDIVDGQVFFTIASQMREQTGRRATIHKPRLVDAAGKQVTMQDLAGHTRVDLRFGRDAAGELYVLSKANGKIWKVTKAGWTPPDVLPSLRDDLVAAYDFEHPVAGDPAKERDQGLSGTDITLVNGGAAMRVADRAYRGSTYALQTRQVGPATAGNDDWKAGIYGANGVPALRAFNAVQGVTIMGWFKMQGTGPAPNSNTADPADFFNAIGLAGVLSGNSQGHDVRALLELITVNGELRVVALARRVDGSSSQTFAAGQPWQEILPRDQWVFLAATFDFDTATMKLYRNGRPLDGFSTVAGDPWGVEGDPEPDVTSATDPRGIKIGGSYPQNTREQNPCDCRMDGLMFLDRVASPGEVRAQYELMR</sequence>
<dbReference type="InterPro" id="IPR013320">
    <property type="entry name" value="ConA-like_dom_sf"/>
</dbReference>
<dbReference type="PANTHER" id="PTHR19328:SF75">
    <property type="entry name" value="ALDOSE SUGAR DEHYDROGENASE YLII"/>
    <property type="match status" value="1"/>
</dbReference>
<dbReference type="SUPFAM" id="SSF50952">
    <property type="entry name" value="Soluble quinoprotein glucose dehydrogenase"/>
    <property type="match status" value="1"/>
</dbReference>
<evidence type="ECO:0000313" key="4">
    <source>
        <dbReference type="EMBL" id="RVX43029.1"/>
    </source>
</evidence>
<dbReference type="Gene3D" id="2.120.10.30">
    <property type="entry name" value="TolB, C-terminal domain"/>
    <property type="match status" value="1"/>
</dbReference>
<keyword evidence="2" id="KW-0732">Signal</keyword>
<dbReference type="Pfam" id="PF07995">
    <property type="entry name" value="GSDH"/>
    <property type="match status" value="1"/>
</dbReference>
<comment type="caution">
    <text evidence="4">The sequence shown here is derived from an EMBL/GenBank/DDBJ whole genome shotgun (WGS) entry which is preliminary data.</text>
</comment>